<dbReference type="AlphaFoldDB" id="A0A7Z8JWC0"/>
<comment type="caution">
    <text evidence="2">The sequence shown here is derived from an EMBL/GenBank/DDBJ whole genome shotgun (WGS) entry which is preliminary data.</text>
</comment>
<dbReference type="RefSeq" id="WP_154731112.1">
    <property type="nucleotide sequence ID" value="NZ_SZYE01000272.1"/>
</dbReference>
<dbReference type="GO" id="GO:0006950">
    <property type="term" value="P:response to stress"/>
    <property type="evidence" value="ECO:0007669"/>
    <property type="project" value="TreeGrafter"/>
</dbReference>
<dbReference type="Proteomes" id="UP000308121">
    <property type="component" value="Unassembled WGS sequence"/>
</dbReference>
<gene>
    <name evidence="2" type="ORF">FA014_18695</name>
</gene>
<dbReference type="PANTHER" id="PTHR33164">
    <property type="entry name" value="TRANSCRIPTIONAL REGULATOR, MARR FAMILY"/>
    <property type="match status" value="1"/>
</dbReference>
<accession>A0A7Z8JWC0</accession>
<dbReference type="InterPro" id="IPR036388">
    <property type="entry name" value="WH-like_DNA-bd_sf"/>
</dbReference>
<proteinExistence type="predicted"/>
<dbReference type="PANTHER" id="PTHR33164:SF89">
    <property type="entry name" value="MARR FAMILY REGULATORY PROTEIN"/>
    <property type="match status" value="1"/>
</dbReference>
<dbReference type="SUPFAM" id="SSF46785">
    <property type="entry name" value="Winged helix' DNA-binding domain"/>
    <property type="match status" value="1"/>
</dbReference>
<dbReference type="EMBL" id="SZYE01000272">
    <property type="protein sequence ID" value="TKR22018.1"/>
    <property type="molecule type" value="Genomic_DNA"/>
</dbReference>
<dbReference type="PRINTS" id="PR00598">
    <property type="entry name" value="HTHMARR"/>
</dbReference>
<dbReference type="SMART" id="SM00347">
    <property type="entry name" value="HTH_MARR"/>
    <property type="match status" value="1"/>
</dbReference>
<dbReference type="InterPro" id="IPR036390">
    <property type="entry name" value="WH_DNA-bd_sf"/>
</dbReference>
<name>A0A7Z8JWC0_9CELL</name>
<dbReference type="Gene3D" id="1.10.10.10">
    <property type="entry name" value="Winged helix-like DNA-binding domain superfamily/Winged helix DNA-binding domain"/>
    <property type="match status" value="1"/>
</dbReference>
<dbReference type="InterPro" id="IPR039422">
    <property type="entry name" value="MarR/SlyA-like"/>
</dbReference>
<dbReference type="GO" id="GO:0003700">
    <property type="term" value="F:DNA-binding transcription factor activity"/>
    <property type="evidence" value="ECO:0007669"/>
    <property type="project" value="InterPro"/>
</dbReference>
<evidence type="ECO:0000313" key="2">
    <source>
        <dbReference type="EMBL" id="TKR22018.1"/>
    </source>
</evidence>
<feature type="domain" description="HTH marR-type" evidence="1">
    <location>
        <begin position="12"/>
        <end position="144"/>
    </location>
</feature>
<reference evidence="2 3" key="1">
    <citation type="submission" date="2019-05" db="EMBL/GenBank/DDBJ databases">
        <title>Genome sequence of Cellulomonas hominis strain CS1.</title>
        <authorList>
            <person name="Belmont J."/>
            <person name="Maclea K.S."/>
        </authorList>
    </citation>
    <scope>NUCLEOTIDE SEQUENCE [LARGE SCALE GENOMIC DNA]</scope>
    <source>
        <strain evidence="2 3">CS1</strain>
    </source>
</reference>
<dbReference type="PROSITE" id="PS50995">
    <property type="entry name" value="HTH_MARR_2"/>
    <property type="match status" value="1"/>
</dbReference>
<evidence type="ECO:0000259" key="1">
    <source>
        <dbReference type="PROSITE" id="PS50995"/>
    </source>
</evidence>
<organism evidence="2 3">
    <name type="scientific">Cellulomonas hominis</name>
    <dbReference type="NCBI Taxonomy" id="156981"/>
    <lineage>
        <taxon>Bacteria</taxon>
        <taxon>Bacillati</taxon>
        <taxon>Actinomycetota</taxon>
        <taxon>Actinomycetes</taxon>
        <taxon>Micrococcales</taxon>
        <taxon>Cellulomonadaceae</taxon>
        <taxon>Cellulomonas</taxon>
    </lineage>
</organism>
<protein>
    <submittedName>
        <fullName evidence="2">Winged helix-turn-helix transcriptional regulator</fullName>
    </submittedName>
</protein>
<evidence type="ECO:0000313" key="3">
    <source>
        <dbReference type="Proteomes" id="UP000308121"/>
    </source>
</evidence>
<dbReference type="Pfam" id="PF12802">
    <property type="entry name" value="MarR_2"/>
    <property type="match status" value="1"/>
</dbReference>
<dbReference type="OrthoDB" id="8635520at2"/>
<sequence>MTAADEHRAHPVSDLGWSLGVLLRAYERAMATAVEAVPHGFRGFLVLREVVRGAHPSQAALAASLGIDRTVMTYLIDDLERAGLVERRVAEVDRRQRRVHPTAAAATLLAELEHRVAAAEDEVFGALDPADRGTVGLLLRRAACEYREAEPGDPCTTVEHALGR</sequence>
<dbReference type="InterPro" id="IPR000835">
    <property type="entry name" value="HTH_MarR-typ"/>
</dbReference>